<proteinExistence type="predicted"/>
<evidence type="ECO:0008006" key="4">
    <source>
        <dbReference type="Google" id="ProtNLM"/>
    </source>
</evidence>
<dbReference type="Gene3D" id="3.30.710.10">
    <property type="entry name" value="Potassium Channel Kv1.1, Chain A"/>
    <property type="match status" value="1"/>
</dbReference>
<dbReference type="GeneID" id="37179578"/>
<dbReference type="PANTHER" id="PTHR47843">
    <property type="entry name" value="BTB DOMAIN-CONTAINING PROTEIN-RELATED"/>
    <property type="match status" value="1"/>
</dbReference>
<dbReference type="RefSeq" id="XP_025525907.1">
    <property type="nucleotide sequence ID" value="XM_025675885.1"/>
</dbReference>
<feature type="region of interest" description="Disordered" evidence="1">
    <location>
        <begin position="94"/>
        <end position="116"/>
    </location>
</feature>
<keyword evidence="3" id="KW-1185">Reference proteome</keyword>
<sequence>MDTEFGEIISSPLFTFIVGKAKKEITVHSEALASLSPTLDKLINGEMIEAKTRRVDWSEVTEEATFLRLCEYAYVRNYTPPSCAEREIVPSRMSVSRLPEQPAEPEPLAESPDPGDAGVVDPVVAVKAAEPSDSFNNHVLPRSKKKRFLNMRHRVGFEKLVEQHWHDEVGREAKYAPQGNSHPREDFTTVFLEHAELYILADRYGIFLLKELVRHKLATTLTKFTLCQHNVIDLVELIRVLYQSTLPSDAMRNVLTSYVVSAVDQLGASTDFQRLLAEGGDVVLDFWQALWEG</sequence>
<protein>
    <recommendedName>
        <fullName evidence="4">BTB domain-containing protein</fullName>
    </recommendedName>
</protein>
<dbReference type="InterPro" id="IPR011333">
    <property type="entry name" value="SKP1/BTB/POZ_sf"/>
</dbReference>
<dbReference type="EMBL" id="KZ824808">
    <property type="protein sequence ID" value="RAH80013.1"/>
    <property type="molecule type" value="Genomic_DNA"/>
</dbReference>
<evidence type="ECO:0000313" key="3">
    <source>
        <dbReference type="Proteomes" id="UP000249497"/>
    </source>
</evidence>
<reference evidence="2 3" key="1">
    <citation type="submission" date="2018-02" db="EMBL/GenBank/DDBJ databases">
        <title>The genomes of Aspergillus section Nigri reveals drivers in fungal speciation.</title>
        <authorList>
            <consortium name="DOE Joint Genome Institute"/>
            <person name="Vesth T.C."/>
            <person name="Nybo J."/>
            <person name="Theobald S."/>
            <person name="Brandl J."/>
            <person name="Frisvad J.C."/>
            <person name="Nielsen K.F."/>
            <person name="Lyhne E.K."/>
            <person name="Kogle M.E."/>
            <person name="Kuo A."/>
            <person name="Riley R."/>
            <person name="Clum A."/>
            <person name="Nolan M."/>
            <person name="Lipzen A."/>
            <person name="Salamov A."/>
            <person name="Henrissat B."/>
            <person name="Wiebenga A."/>
            <person name="De vries R.P."/>
            <person name="Grigoriev I.V."/>
            <person name="Mortensen U.H."/>
            <person name="Andersen M.R."/>
            <person name="Baker S.E."/>
        </authorList>
    </citation>
    <scope>NUCLEOTIDE SEQUENCE [LARGE SCALE GENOMIC DNA]</scope>
    <source>
        <strain evidence="2 3">CBS 114.51</strain>
    </source>
</reference>
<evidence type="ECO:0000313" key="2">
    <source>
        <dbReference type="EMBL" id="RAH80013.1"/>
    </source>
</evidence>
<dbReference type="SUPFAM" id="SSF54695">
    <property type="entry name" value="POZ domain"/>
    <property type="match status" value="1"/>
</dbReference>
<dbReference type="Proteomes" id="UP000249497">
    <property type="component" value="Unassembled WGS sequence"/>
</dbReference>
<gene>
    <name evidence="2" type="ORF">BO86DRAFT_434171</name>
</gene>
<dbReference type="OrthoDB" id="9997739at2759"/>
<dbReference type="AlphaFoldDB" id="A0A8T8WW11"/>
<accession>A0A8T8WW11</accession>
<evidence type="ECO:0000256" key="1">
    <source>
        <dbReference type="SAM" id="MobiDB-lite"/>
    </source>
</evidence>
<name>A0A8T8WW11_ASPJA</name>
<organism evidence="2 3">
    <name type="scientific">Aspergillus japonicus CBS 114.51</name>
    <dbReference type="NCBI Taxonomy" id="1448312"/>
    <lineage>
        <taxon>Eukaryota</taxon>
        <taxon>Fungi</taxon>
        <taxon>Dikarya</taxon>
        <taxon>Ascomycota</taxon>
        <taxon>Pezizomycotina</taxon>
        <taxon>Eurotiomycetes</taxon>
        <taxon>Eurotiomycetidae</taxon>
        <taxon>Eurotiales</taxon>
        <taxon>Aspergillaceae</taxon>
        <taxon>Aspergillus</taxon>
        <taxon>Aspergillus subgen. Circumdati</taxon>
    </lineage>
</organism>
<feature type="compositionally biased region" description="Low complexity" evidence="1">
    <location>
        <begin position="98"/>
        <end position="116"/>
    </location>
</feature>